<dbReference type="InterPro" id="IPR018378">
    <property type="entry name" value="C-type_lectin_CS"/>
</dbReference>
<feature type="domain" description="C-type lectin" evidence="5">
    <location>
        <begin position="17"/>
        <end position="72"/>
    </location>
</feature>
<dbReference type="PROSITE" id="PS51212">
    <property type="entry name" value="WSC"/>
    <property type="match status" value="1"/>
</dbReference>
<feature type="domain" description="C-type lectin" evidence="5">
    <location>
        <begin position="1516"/>
        <end position="1634"/>
    </location>
</feature>
<evidence type="ECO:0000259" key="6">
    <source>
        <dbReference type="PROSITE" id="PS51212"/>
    </source>
</evidence>
<dbReference type="Gene3D" id="3.10.100.10">
    <property type="entry name" value="Mannose-Binding Protein A, subunit A"/>
    <property type="match status" value="10"/>
</dbReference>
<keyword evidence="1" id="KW-1015">Disulfide bond</keyword>
<evidence type="ECO:0000259" key="4">
    <source>
        <dbReference type="PROSITE" id="PS50022"/>
    </source>
</evidence>
<feature type="domain" description="F5/8 type C" evidence="4">
    <location>
        <begin position="611"/>
        <end position="663"/>
    </location>
</feature>
<feature type="domain" description="C-type lectin" evidence="5">
    <location>
        <begin position="1215"/>
        <end position="1335"/>
    </location>
</feature>
<dbReference type="PROSITE" id="PS50041">
    <property type="entry name" value="C_TYPE_LECTIN_2"/>
    <property type="match status" value="10"/>
</dbReference>
<proteinExistence type="predicted"/>
<keyword evidence="3" id="KW-0472">Membrane</keyword>
<evidence type="ECO:0000256" key="1">
    <source>
        <dbReference type="ARBA" id="ARBA00023157"/>
    </source>
</evidence>
<feature type="domain" description="C-type lectin" evidence="5">
    <location>
        <begin position="1072"/>
        <end position="1187"/>
    </location>
</feature>
<protein>
    <recommendedName>
        <fullName evidence="9">Macrophage mannose receptor 1-like</fullName>
    </recommendedName>
</protein>
<gene>
    <name evidence="7" type="ORF">CHS0354_017014</name>
</gene>
<dbReference type="InterPro" id="IPR001304">
    <property type="entry name" value="C-type_lectin-like"/>
</dbReference>
<evidence type="ECO:0000313" key="7">
    <source>
        <dbReference type="EMBL" id="KAK3594291.1"/>
    </source>
</evidence>
<dbReference type="InterPro" id="IPR002889">
    <property type="entry name" value="WSC_carb-bd"/>
</dbReference>
<dbReference type="Proteomes" id="UP001195483">
    <property type="component" value="Unassembled WGS sequence"/>
</dbReference>
<dbReference type="Pfam" id="PF00754">
    <property type="entry name" value="F5_F8_type_C"/>
    <property type="match status" value="2"/>
</dbReference>
<dbReference type="InterPro" id="IPR008979">
    <property type="entry name" value="Galactose-bd-like_sf"/>
</dbReference>
<keyword evidence="8" id="KW-1185">Reference proteome</keyword>
<reference evidence="7" key="3">
    <citation type="submission" date="2023-05" db="EMBL/GenBank/DDBJ databases">
        <authorList>
            <person name="Smith C.H."/>
        </authorList>
    </citation>
    <scope>NUCLEOTIDE SEQUENCE</scope>
    <source>
        <strain evidence="7">CHS0354</strain>
        <tissue evidence="7">Mantle</tissue>
    </source>
</reference>
<feature type="transmembrane region" description="Helical" evidence="3">
    <location>
        <begin position="2023"/>
        <end position="2044"/>
    </location>
</feature>
<dbReference type="EMBL" id="JAEAOA010001045">
    <property type="protein sequence ID" value="KAK3594291.1"/>
    <property type="molecule type" value="Genomic_DNA"/>
</dbReference>
<evidence type="ECO:0000256" key="2">
    <source>
        <dbReference type="SAM" id="MobiDB-lite"/>
    </source>
</evidence>
<dbReference type="InterPro" id="IPR000421">
    <property type="entry name" value="FA58C"/>
</dbReference>
<dbReference type="PANTHER" id="PTHR22803">
    <property type="entry name" value="MANNOSE, PHOSPHOLIPASE, LECTIN RECEPTOR RELATED"/>
    <property type="match status" value="1"/>
</dbReference>
<dbReference type="PROSITE" id="PS01286">
    <property type="entry name" value="FA58C_2"/>
    <property type="match status" value="1"/>
</dbReference>
<dbReference type="SMART" id="SM00034">
    <property type="entry name" value="CLECT"/>
    <property type="match status" value="9"/>
</dbReference>
<accession>A0AAE0SLR4</accession>
<feature type="domain" description="C-type lectin" evidence="5">
    <location>
        <begin position="1799"/>
        <end position="1920"/>
    </location>
</feature>
<comment type="caution">
    <text evidence="7">The sequence shown here is derived from an EMBL/GenBank/DDBJ whole genome shotgun (WGS) entry which is preliminary data.</text>
</comment>
<keyword evidence="3" id="KW-1133">Transmembrane helix</keyword>
<dbReference type="SMART" id="SM00231">
    <property type="entry name" value="FA58C"/>
    <property type="match status" value="2"/>
</dbReference>
<dbReference type="Gene3D" id="2.60.120.260">
    <property type="entry name" value="Galactose-binding domain-like"/>
    <property type="match status" value="3"/>
</dbReference>
<evidence type="ECO:0000259" key="5">
    <source>
        <dbReference type="PROSITE" id="PS50041"/>
    </source>
</evidence>
<dbReference type="InterPro" id="IPR016187">
    <property type="entry name" value="CTDL_fold"/>
</dbReference>
<dbReference type="SUPFAM" id="SSF49785">
    <property type="entry name" value="Galactose-binding domain-like"/>
    <property type="match status" value="3"/>
</dbReference>
<dbReference type="PROSITE" id="PS01285">
    <property type="entry name" value="FA58C_1"/>
    <property type="match status" value="2"/>
</dbReference>
<dbReference type="SMART" id="SM00321">
    <property type="entry name" value="WSC"/>
    <property type="match status" value="1"/>
</dbReference>
<dbReference type="Pfam" id="PF00059">
    <property type="entry name" value="Lectin_C"/>
    <property type="match status" value="10"/>
</dbReference>
<feature type="domain" description="WSC" evidence="6">
    <location>
        <begin position="824"/>
        <end position="916"/>
    </location>
</feature>
<dbReference type="CDD" id="cd00037">
    <property type="entry name" value="CLECT"/>
    <property type="match status" value="10"/>
</dbReference>
<feature type="region of interest" description="Disordered" evidence="2">
    <location>
        <begin position="422"/>
        <end position="449"/>
    </location>
</feature>
<keyword evidence="3" id="KW-0812">Transmembrane</keyword>
<name>A0AAE0SLR4_9BIVA</name>
<feature type="compositionally biased region" description="Polar residues" evidence="2">
    <location>
        <begin position="424"/>
        <end position="439"/>
    </location>
</feature>
<dbReference type="InterPro" id="IPR050111">
    <property type="entry name" value="C-type_lectin/snaclec_domain"/>
</dbReference>
<reference evidence="7" key="1">
    <citation type="journal article" date="2021" name="Genome Biol. Evol.">
        <title>A High-Quality Reference Genome for a Parasitic Bivalve with Doubly Uniparental Inheritance (Bivalvia: Unionida).</title>
        <authorList>
            <person name="Smith C.H."/>
        </authorList>
    </citation>
    <scope>NUCLEOTIDE SEQUENCE</scope>
    <source>
        <strain evidence="7">CHS0354</strain>
    </source>
</reference>
<dbReference type="InterPro" id="IPR016186">
    <property type="entry name" value="C-type_lectin-like/link_sf"/>
</dbReference>
<evidence type="ECO:0008006" key="9">
    <source>
        <dbReference type="Google" id="ProtNLM"/>
    </source>
</evidence>
<feature type="domain" description="C-type lectin" evidence="5">
    <location>
        <begin position="931"/>
        <end position="1047"/>
    </location>
</feature>
<feature type="domain" description="F5/8 type C" evidence="4">
    <location>
        <begin position="667"/>
        <end position="819"/>
    </location>
</feature>
<reference evidence="7" key="2">
    <citation type="journal article" date="2021" name="Genome Biol. Evol.">
        <title>Developing a high-quality reference genome for a parasitic bivalve with doubly uniparental inheritance (Bivalvia: Unionida).</title>
        <authorList>
            <person name="Smith C.H."/>
        </authorList>
    </citation>
    <scope>NUCLEOTIDE SEQUENCE</scope>
    <source>
        <strain evidence="7">CHS0354</strain>
        <tissue evidence="7">Mantle</tissue>
    </source>
</reference>
<organism evidence="7 8">
    <name type="scientific">Potamilus streckersoni</name>
    <dbReference type="NCBI Taxonomy" id="2493646"/>
    <lineage>
        <taxon>Eukaryota</taxon>
        <taxon>Metazoa</taxon>
        <taxon>Spiralia</taxon>
        <taxon>Lophotrochozoa</taxon>
        <taxon>Mollusca</taxon>
        <taxon>Bivalvia</taxon>
        <taxon>Autobranchia</taxon>
        <taxon>Heteroconchia</taxon>
        <taxon>Palaeoheterodonta</taxon>
        <taxon>Unionida</taxon>
        <taxon>Unionoidea</taxon>
        <taxon>Unionidae</taxon>
        <taxon>Ambleminae</taxon>
        <taxon>Lampsilini</taxon>
        <taxon>Potamilus</taxon>
    </lineage>
</organism>
<feature type="domain" description="C-type lectin" evidence="5">
    <location>
        <begin position="1660"/>
        <end position="1774"/>
    </location>
</feature>
<feature type="domain" description="C-type lectin" evidence="5">
    <location>
        <begin position="257"/>
        <end position="382"/>
    </location>
</feature>
<dbReference type="FunFam" id="2.60.120.260:FF:000016">
    <property type="entry name" value="Contactin-associated protein-like 4 isoform 1"/>
    <property type="match status" value="1"/>
</dbReference>
<dbReference type="Pfam" id="PF01822">
    <property type="entry name" value="WSC"/>
    <property type="match status" value="1"/>
</dbReference>
<dbReference type="SUPFAM" id="SSF56436">
    <property type="entry name" value="C-type lectin-like"/>
    <property type="match status" value="10"/>
</dbReference>
<feature type="domain" description="C-type lectin" evidence="5">
    <location>
        <begin position="1368"/>
        <end position="1489"/>
    </location>
</feature>
<dbReference type="CDD" id="cd00057">
    <property type="entry name" value="FA58C"/>
    <property type="match status" value="2"/>
</dbReference>
<dbReference type="PROSITE" id="PS00615">
    <property type="entry name" value="C_TYPE_LECTIN_1"/>
    <property type="match status" value="7"/>
</dbReference>
<evidence type="ECO:0000256" key="3">
    <source>
        <dbReference type="SAM" id="Phobius"/>
    </source>
</evidence>
<feature type="domain" description="F5/8 type C" evidence="4">
    <location>
        <begin position="405"/>
        <end position="555"/>
    </location>
</feature>
<feature type="domain" description="C-type lectin" evidence="5">
    <location>
        <begin position="98"/>
        <end position="225"/>
    </location>
</feature>
<evidence type="ECO:0000313" key="8">
    <source>
        <dbReference type="Proteomes" id="UP001195483"/>
    </source>
</evidence>
<sequence>MFTLSFTPDVNQSEVLQWIDGRAVVGGGYENWDTNYPQTDDKRFDCGLITTGVHDAKWSNAYCFNSNSFICEMQVTDQPYNPTPAPVNFHCDPNWLLFRDHCYYFGPTQNQSLKDWPDSYDFCVATGGNMVIITDPYEMSFITVTQTETVTSWIGLRYDERKRQLLWVDGTQPGAQWTNNTNFYPGEPDDLDDGQWCIQIVGGRRDFTGAWDDGNCSLQQGFICKKNAYSGAAAQTTTPAVGSWSSLCGSDWIYSSVSNFCYQVVLNQPRTWSASQSDCLQRGGSLLSISGTTEQNFVQAVLSTGIYASIQMNFWIGATDQSREGGWKWIDSTPFRYLNWHPGEPNNRILSSQPEDCGEMVPTWNFQWNDKKCNKEQQYICKKPAAQVTQTNTVAPTLRPDKGSCVAEAMISGNYSLADPQAFGASSSRDSSHVPSNSRYPGGPGGGWSAKSNNNSDYITVSFYNTVIVKGVITMGRSDIDEWVKSYKLQYQDNYYSEFLMYQDPPGTDKIFAANIDSTNPVTNMLNFPFEAQTVKLIPVTWQQGISLKWEILGCFEEDCVADYAVSGPLIVVDSGLMASSIADSHHSASSARLHPILSSAVPSCWQPQQNDVNQWIQVLPGNSDNTSPVTNYFKSHFQARFIRILPMSWNSNIALRLDILVCPNGCKGIPLLNGDHKVTDDKLNASSSMDNEHGPFRSRLNQASEGIYAGAWAPKYNDHFQYIQADLGYMIQVTAVATQGAFDSESWVKSYQLSYSNDGKTWYPYLELDRSPRMFLANWDRNTVRKNFLLIPFIARYVRLWPQGYQTKIALRWELYGCPGADSGTRIDCFADDPHDPDLPYEPFTDPSVGMWPPMCINHCFNKGYYYAGVQAQYKCFCGNSYGRYGPATDCNQPCFPNNRFICGGPSSSVIYTTGLTPESKICPPRWKGYGDQCYILLLDKRAWFDARADCQMLGGDLSSPNNQQQQDFVYSLLQYGDGRDAWIGFNDLKDESLFEWSSDKQVKYTNWDVFQPQHTSSSSDCVLISSQTGGWKDDVCDRPRQYVCQMDQTSSDQPTRRPTIMGCEQGWDGYRWSCYLFLDAIRTWNDAGLVCRTFGSFLVRIDDRYEQAYLSSTLGSKKGQYWTDVTDQFVPGLYQYADGNTYIPYTNWAQNKPDMTAQCVTLGTGTTSGLWYNVNCTSRFGAICEKLRMGFTAPTRPPTTAAILPCPSGWIDYNGMCYQINSQPVGHQLNWIDAQTDCNQQGAQLASFHSASDMDYIWRNALIGFSFNFWIGLNDRAVENGYVWSDGSPVQFTNWNIGEPNNFQGTEDCVEIWPSNGKMNDQNCYWARNWICMIRKGQAYQPRTTVMAPTAGDSNQCAPYYEYSYYNGFCYNALDGAGDDGKTWREARQVCQIAGGNLASIHDIQEQWFIYYRLLSNVSSYAVWIGLSEIDWDRGYRWSDGSQVSFMNWATGEPNDYGGAEDCVSINIRDGSWNDAICSSKAGYVCKKRVGAIPTPIAPTQPWTGFCPVGFNLHGNKCFRIFTDALNFTTALSRCKAFGKGYSLASVQNKGDNAFLVTLLANMNVNPWLGLEKDDNGHFYWISNEDLYYTNWAFGEPNGQQREKCVHMYGSSRDTGMWNDIGCWDARGYICQTSKQSSIPTPEPTPNICNLKQGFKQFQMGCYLYVGVPMTWEQANQICNQKGAYLISINSVYEESFIYLMVADANVQAVWTGLNDRQKTGSYVWIDNWPVMYTKWDVSEPTKGLNEGCVLFNQTGLWSDVSCNITLPFICKITSDSPPYTPPPPNGRCNGVGWYFIGQNCYMFFQYRLYTFLDASFDCNRRGGNLVSIHNETVNMYLVQMMTNLSSPYASFWTSLHKSVDAGFLWIDNTPLQYVNWRPGEPSVRGWGGNEENCVEVFLSDGKWNDEDCSSKRPYICEKPEDVDPQQLTKTSQGSALVPTQITQQVPTIISLPSQKIPTLRPITTMSQPPIITAGVPTSSTPGITRPALTLRQYTGTQPPSPLSQYHTVEEYVESMSPGSIAAILLATVLFLIIVMGGLLYWRKKMSSGQTLRLNSDSLGIENTLYHYDTTSESVQSHDINDINGHTESDT</sequence>
<dbReference type="PROSITE" id="PS50022">
    <property type="entry name" value="FA58C_3"/>
    <property type="match status" value="3"/>
</dbReference>